<keyword evidence="4" id="KW-0444">Lipid biosynthesis</keyword>
<keyword evidence="18" id="KW-0479">Metal-binding</keyword>
<accession>A0A917AVX6</accession>
<evidence type="ECO:0000256" key="9">
    <source>
        <dbReference type="ARBA" id="ARBA00022840"/>
    </source>
</evidence>
<name>A0A917AVX6_9BACI</name>
<gene>
    <name evidence="20" type="primary">dgkA</name>
    <name evidence="20" type="ORF">GCM10007140_25360</name>
</gene>
<comment type="cofactor">
    <cofactor evidence="18">
        <name>Mg(2+)</name>
        <dbReference type="ChEBI" id="CHEBI:18420"/>
    </cofactor>
    <text evidence="18">Mn(2+), Zn(2+), Cd(2+) and Co(2+) support activity to lesser extents.</text>
</comment>
<keyword evidence="5" id="KW-0808">Transferase</keyword>
<feature type="binding site" evidence="17">
    <location>
        <begin position="75"/>
        <end position="77"/>
    </location>
    <ligand>
        <name>ATP</name>
        <dbReference type="ChEBI" id="CHEBI:30616"/>
    </ligand>
</feature>
<evidence type="ECO:0000256" key="18">
    <source>
        <dbReference type="PIRSR" id="PIRSR600829-4"/>
    </source>
</evidence>
<evidence type="ECO:0000256" key="15">
    <source>
        <dbReference type="PIRSR" id="PIRSR600829-1"/>
    </source>
</evidence>
<evidence type="ECO:0000256" key="17">
    <source>
        <dbReference type="PIRSR" id="PIRSR600829-3"/>
    </source>
</evidence>
<feature type="binding site" evidence="18">
    <location>
        <position position="18"/>
    </location>
    <ligand>
        <name>a divalent metal cation</name>
        <dbReference type="ChEBI" id="CHEBI:60240"/>
    </ligand>
</feature>
<keyword evidence="7 17" id="KW-0547">Nucleotide-binding</keyword>
<evidence type="ECO:0000256" key="11">
    <source>
        <dbReference type="ARBA" id="ARBA00023098"/>
    </source>
</evidence>
<evidence type="ECO:0000256" key="12">
    <source>
        <dbReference type="ARBA" id="ARBA00023136"/>
    </source>
</evidence>
<keyword evidence="10 19" id="KW-1133">Transmembrane helix</keyword>
<evidence type="ECO:0000256" key="16">
    <source>
        <dbReference type="PIRSR" id="PIRSR600829-2"/>
    </source>
</evidence>
<feature type="transmembrane region" description="Helical" evidence="19">
    <location>
        <begin position="86"/>
        <end position="110"/>
    </location>
</feature>
<reference evidence="20" key="2">
    <citation type="submission" date="2020-09" db="EMBL/GenBank/DDBJ databases">
        <authorList>
            <person name="Sun Q."/>
            <person name="Zhou Y."/>
        </authorList>
    </citation>
    <scope>NUCLEOTIDE SEQUENCE</scope>
    <source>
        <strain evidence="20">CGMCC 1.12698</strain>
    </source>
</reference>
<evidence type="ECO:0000256" key="6">
    <source>
        <dbReference type="ARBA" id="ARBA00022692"/>
    </source>
</evidence>
<dbReference type="InterPro" id="IPR036945">
    <property type="entry name" value="DAGK_sf"/>
</dbReference>
<evidence type="ECO:0000256" key="19">
    <source>
        <dbReference type="SAM" id="Phobius"/>
    </source>
</evidence>
<evidence type="ECO:0000256" key="5">
    <source>
        <dbReference type="ARBA" id="ARBA00022679"/>
    </source>
</evidence>
<evidence type="ECO:0000256" key="14">
    <source>
        <dbReference type="ARBA" id="ARBA00023264"/>
    </source>
</evidence>
<dbReference type="AlphaFoldDB" id="A0A917AVX6"/>
<keyword evidence="9 17" id="KW-0067">ATP-binding</keyword>
<organism evidence="20 21">
    <name type="scientific">Priestia taiwanensis</name>
    <dbReference type="NCBI Taxonomy" id="1347902"/>
    <lineage>
        <taxon>Bacteria</taxon>
        <taxon>Bacillati</taxon>
        <taxon>Bacillota</taxon>
        <taxon>Bacilli</taxon>
        <taxon>Bacillales</taxon>
        <taxon>Bacillaceae</taxon>
        <taxon>Priestia</taxon>
    </lineage>
</organism>
<comment type="similarity">
    <text evidence="2">Belongs to the bacterial diacylglycerol kinase family.</text>
</comment>
<dbReference type="Gene3D" id="1.10.287.3610">
    <property type="match status" value="1"/>
</dbReference>
<dbReference type="GO" id="GO:0046872">
    <property type="term" value="F:metal ion binding"/>
    <property type="evidence" value="ECO:0007669"/>
    <property type="project" value="UniProtKB-KW"/>
</dbReference>
<keyword evidence="18" id="KW-0460">Magnesium</keyword>
<keyword evidence="12 19" id="KW-0472">Membrane</keyword>
<feature type="binding site" evidence="17">
    <location>
        <position position="66"/>
    </location>
    <ligand>
        <name>ATP</name>
        <dbReference type="ChEBI" id="CHEBI:30616"/>
    </ligand>
</feature>
<evidence type="ECO:0000256" key="10">
    <source>
        <dbReference type="ARBA" id="ARBA00022989"/>
    </source>
</evidence>
<evidence type="ECO:0000256" key="7">
    <source>
        <dbReference type="ARBA" id="ARBA00022741"/>
    </source>
</evidence>
<dbReference type="EMBL" id="BMFK01000002">
    <property type="protein sequence ID" value="GGE74459.1"/>
    <property type="molecule type" value="Genomic_DNA"/>
</dbReference>
<dbReference type="GO" id="GO:0005886">
    <property type="term" value="C:plasma membrane"/>
    <property type="evidence" value="ECO:0007669"/>
    <property type="project" value="UniProtKB-SubCell"/>
</dbReference>
<evidence type="ECO:0000256" key="2">
    <source>
        <dbReference type="ARBA" id="ARBA00005967"/>
    </source>
</evidence>
<protein>
    <submittedName>
        <fullName evidence="20">Diacylglycerol kinase</fullName>
    </submittedName>
</protein>
<sequence length="114" mass="12626">MKSFYYAYCGIKHVCTVERNMKIHLVAAGIVLGAGMYFRINQTEWLVLLLVIAGVLALEMVNSAIEATVDLVTAERHPLAKIAKDVAAGAVLLFTCFAVIIGFIVFWPYIDRAY</sequence>
<dbReference type="GO" id="GO:0005524">
    <property type="term" value="F:ATP binding"/>
    <property type="evidence" value="ECO:0007669"/>
    <property type="project" value="UniProtKB-KW"/>
</dbReference>
<keyword evidence="3" id="KW-1003">Cell membrane</keyword>
<dbReference type="Proteomes" id="UP000605259">
    <property type="component" value="Unassembled WGS sequence"/>
</dbReference>
<dbReference type="CDD" id="cd14265">
    <property type="entry name" value="UDPK_IM_like"/>
    <property type="match status" value="1"/>
</dbReference>
<keyword evidence="11" id="KW-0443">Lipid metabolism</keyword>
<feature type="active site" description="Proton acceptor" evidence="15">
    <location>
        <position position="59"/>
    </location>
</feature>
<keyword evidence="14" id="KW-1208">Phospholipid metabolism</keyword>
<evidence type="ECO:0000313" key="20">
    <source>
        <dbReference type="EMBL" id="GGE74459.1"/>
    </source>
</evidence>
<feature type="binding site" evidence="17">
    <location>
        <position position="6"/>
    </location>
    <ligand>
        <name>ATP</name>
        <dbReference type="ChEBI" id="CHEBI:30616"/>
    </ligand>
</feature>
<feature type="transmembrane region" description="Helical" evidence="19">
    <location>
        <begin position="21"/>
        <end position="40"/>
    </location>
</feature>
<dbReference type="PANTHER" id="PTHR34299:SF1">
    <property type="entry name" value="DIACYLGLYCEROL KINASE"/>
    <property type="match status" value="1"/>
</dbReference>
<dbReference type="InterPro" id="IPR033717">
    <property type="entry name" value="UDPK"/>
</dbReference>
<dbReference type="PANTHER" id="PTHR34299">
    <property type="entry name" value="DIACYLGLYCEROL KINASE"/>
    <property type="match status" value="1"/>
</dbReference>
<keyword evidence="21" id="KW-1185">Reference proteome</keyword>
<feature type="binding site" evidence="17">
    <location>
        <begin position="84"/>
        <end position="85"/>
    </location>
    <ligand>
        <name>ATP</name>
        <dbReference type="ChEBI" id="CHEBI:30616"/>
    </ligand>
</feature>
<evidence type="ECO:0000256" key="4">
    <source>
        <dbReference type="ARBA" id="ARBA00022516"/>
    </source>
</evidence>
<feature type="binding site" evidence="17">
    <location>
        <position position="18"/>
    </location>
    <ligand>
        <name>ATP</name>
        <dbReference type="ChEBI" id="CHEBI:30616"/>
    </ligand>
</feature>
<evidence type="ECO:0000256" key="8">
    <source>
        <dbReference type="ARBA" id="ARBA00022777"/>
    </source>
</evidence>
<evidence type="ECO:0000256" key="13">
    <source>
        <dbReference type="ARBA" id="ARBA00023209"/>
    </source>
</evidence>
<dbReference type="PROSITE" id="PS01069">
    <property type="entry name" value="DAGK_PROKAR"/>
    <property type="match status" value="1"/>
</dbReference>
<feature type="binding site" evidence="18">
    <location>
        <position position="66"/>
    </location>
    <ligand>
        <name>a divalent metal cation</name>
        <dbReference type="ChEBI" id="CHEBI:60240"/>
    </ligand>
</feature>
<dbReference type="GO" id="GO:0016301">
    <property type="term" value="F:kinase activity"/>
    <property type="evidence" value="ECO:0007669"/>
    <property type="project" value="UniProtKB-KW"/>
</dbReference>
<keyword evidence="6 19" id="KW-0812">Transmembrane</keyword>
<comment type="caution">
    <text evidence="20">The sequence shown here is derived from an EMBL/GenBank/DDBJ whole genome shotgun (WGS) entry which is preliminary data.</text>
</comment>
<keyword evidence="13" id="KW-0594">Phospholipid biosynthesis</keyword>
<proteinExistence type="inferred from homology"/>
<keyword evidence="8 20" id="KW-0418">Kinase</keyword>
<evidence type="ECO:0000256" key="1">
    <source>
        <dbReference type="ARBA" id="ARBA00004651"/>
    </source>
</evidence>
<feature type="binding site" evidence="16">
    <location>
        <position position="59"/>
    </location>
    <ligand>
        <name>substrate</name>
    </ligand>
</feature>
<comment type="subcellular location">
    <subcellularLocation>
        <location evidence="1">Cell membrane</location>
        <topology evidence="1">Multi-pass membrane protein</topology>
    </subcellularLocation>
</comment>
<evidence type="ECO:0000256" key="3">
    <source>
        <dbReference type="ARBA" id="ARBA00022475"/>
    </source>
</evidence>
<evidence type="ECO:0000313" key="21">
    <source>
        <dbReference type="Proteomes" id="UP000605259"/>
    </source>
</evidence>
<reference evidence="20" key="1">
    <citation type="journal article" date="2014" name="Int. J. Syst. Evol. Microbiol.">
        <title>Complete genome sequence of Corynebacterium casei LMG S-19264T (=DSM 44701T), isolated from a smear-ripened cheese.</title>
        <authorList>
            <consortium name="US DOE Joint Genome Institute (JGI-PGF)"/>
            <person name="Walter F."/>
            <person name="Albersmeier A."/>
            <person name="Kalinowski J."/>
            <person name="Ruckert C."/>
        </authorList>
    </citation>
    <scope>NUCLEOTIDE SEQUENCE</scope>
    <source>
        <strain evidence="20">CGMCC 1.12698</strain>
    </source>
</reference>
<dbReference type="GO" id="GO:0008654">
    <property type="term" value="P:phospholipid biosynthetic process"/>
    <property type="evidence" value="ECO:0007669"/>
    <property type="project" value="UniProtKB-KW"/>
</dbReference>
<feature type="transmembrane region" description="Helical" evidence="19">
    <location>
        <begin position="46"/>
        <end position="65"/>
    </location>
</feature>
<dbReference type="Pfam" id="PF01219">
    <property type="entry name" value="DAGK_prokar"/>
    <property type="match status" value="1"/>
</dbReference>
<dbReference type="InterPro" id="IPR000829">
    <property type="entry name" value="DAGK"/>
</dbReference>